<dbReference type="PANTHER" id="PTHR23084">
    <property type="entry name" value="PHOSPHATIDYLINOSITOL-4-PHOSPHATE 5-KINASE RELATED"/>
    <property type="match status" value="1"/>
</dbReference>
<evidence type="ECO:0000256" key="2">
    <source>
        <dbReference type="SAM" id="MobiDB-lite"/>
    </source>
</evidence>
<dbReference type="SUPFAM" id="SSF82185">
    <property type="entry name" value="Histone H3 K4-specific methyltransferase SET7/9 N-terminal domain"/>
    <property type="match status" value="3"/>
</dbReference>
<dbReference type="OrthoDB" id="296831at2759"/>
<evidence type="ECO:0000256" key="1">
    <source>
        <dbReference type="ARBA" id="ARBA00022737"/>
    </source>
</evidence>
<evidence type="ECO:0000259" key="3">
    <source>
        <dbReference type="Pfam" id="PF09794"/>
    </source>
</evidence>
<dbReference type="PANTHER" id="PTHR23084:SF179">
    <property type="entry name" value="OS10G0565000 PROTEIN"/>
    <property type="match status" value="1"/>
</dbReference>
<dbReference type="InterPro" id="IPR018307">
    <property type="entry name" value="ABL9/DENND6_dom"/>
</dbReference>
<dbReference type="SMART" id="SM00698">
    <property type="entry name" value="MORN"/>
    <property type="match status" value="7"/>
</dbReference>
<dbReference type="InterPro" id="IPR003409">
    <property type="entry name" value="MORN"/>
</dbReference>
<feature type="domain" description="AVL9/DENND6" evidence="3">
    <location>
        <begin position="226"/>
        <end position="472"/>
    </location>
</feature>
<dbReference type="GeneID" id="39748167"/>
<dbReference type="Proteomes" id="UP000195521">
    <property type="component" value="Unassembled WGS sequence"/>
</dbReference>
<dbReference type="RefSeq" id="XP_028544033.1">
    <property type="nucleotide sequence ID" value="XM_028688232.1"/>
</dbReference>
<dbReference type="OMA" id="FCIEGKW"/>
<dbReference type="Pfam" id="PF09794">
    <property type="entry name" value="Avl9"/>
    <property type="match status" value="1"/>
</dbReference>
<comment type="caution">
    <text evidence="4">The sequence shown here is derived from an EMBL/GenBank/DDBJ whole genome shotgun (WGS) entry which is preliminary data.</text>
</comment>
<dbReference type="Pfam" id="PF02493">
    <property type="entry name" value="MORN"/>
    <property type="match status" value="7"/>
</dbReference>
<feature type="region of interest" description="Disordered" evidence="2">
    <location>
        <begin position="1"/>
        <end position="23"/>
    </location>
</feature>
<name>A0A1Y1JN18_PLAGO</name>
<dbReference type="EMBL" id="BDQF01000011">
    <property type="protein sequence ID" value="GAW81444.1"/>
    <property type="molecule type" value="Genomic_DNA"/>
</dbReference>
<evidence type="ECO:0000313" key="4">
    <source>
        <dbReference type="EMBL" id="GAW81444.1"/>
    </source>
</evidence>
<proteinExistence type="predicted"/>
<keyword evidence="5" id="KW-1185">Reference proteome</keyword>
<dbReference type="Gene3D" id="2.20.110.10">
    <property type="entry name" value="Histone H3 K4-specific methyltransferase SET7/9 N-terminal domain"/>
    <property type="match status" value="2"/>
</dbReference>
<protein>
    <recommendedName>
        <fullName evidence="3">AVL9/DENND6 domain-containing protein</fullName>
    </recommendedName>
</protein>
<accession>A0A1Y1JN18</accession>
<reference evidence="5" key="1">
    <citation type="submission" date="2017-04" db="EMBL/GenBank/DDBJ databases">
        <title>Plasmodium gonderi genome.</title>
        <authorList>
            <person name="Arisue N."/>
            <person name="Honma H."/>
            <person name="Kawai S."/>
            <person name="Tougan T."/>
            <person name="Tanabe K."/>
            <person name="Horii T."/>
        </authorList>
    </citation>
    <scope>NUCLEOTIDE SEQUENCE [LARGE SCALE GENOMIC DNA]</scope>
    <source>
        <strain evidence="5">ATCC 30045</strain>
    </source>
</reference>
<evidence type="ECO:0000313" key="5">
    <source>
        <dbReference type="Proteomes" id="UP000195521"/>
    </source>
</evidence>
<sequence>MKKFKESLHIFSPKNKSDDKVSESTKKAIYELGNEIEDNFDEDVENIKFNADDISSFFVKNNELENEKEVSEDSNNRTHQVGNMERKAEYEKMEILFDPITCGPYICCMVILSKKENVEIEFIHPNIFDFHEKEYLSQRGKKKKKVKMITPFNVWNRYKGDWVGDVKLLILERMYLFKETTTRNILCDFYNYKSCKNYHEYNILYSVSGNRYYMISFNYLQDNRYKEIIIISQIPHFDFIYAKFFPVMQSFVGMDKNENIYEETNMRKNSEGNIQNKGETKNNYEKLVIFFDNLIRSKVFEEMRFMDYYVHLSKDIENINNIKMKNILIFLKAVLLEKKIVIVCSNKGNGCRMLLLFLSFIPDIINFGFNVKSYQEKFEEWTNLRLPLILFHEKYVLLLHINNLELFNEYTYEKSYLISTNTDSDVYNYVKNKLDLLYDLDKDELIVKSENLVNALTLTKYENNYLKSIHSIFQSLINFSSLFFEMTKQNGIIISGNTGTNSSKTSSIHNSTGIAISSVYPNCDDKLENNSNTIDDVIHSHVCAYKNGEKRHLDSVGYVTHCGKTNSFCINKEVEINILQHENNKRNLGIKKENMLEEEMTYDEKNVRNRSNQNGENNNFCHDEGERKCHLENGKFDYPSVEDTYIDDEDDICIIDSKSINYNKKMEPLDCIENNENIERKKISSLKDNRENDKVQEKYISDLRNHFHIYFKNFFLLSKEHFEEGKKELREEYELNYNNYFLEIWQKTRNYNYFIEKDFKINKFLKIAEENNVLFDKEKMEDYKFVDDLLIIEKRDHVESERNIEKNLKDVLLISLKGYVYEGTFSILKNCKEGLGKFVYNMHNITFQGEWENDQINGSGHLLYNNKFKYFGNFKNNLFSGNGLFVDNLLNQYEGEFLNGSFNGNGKLIFNKNTYIGIFKNNNLIGKGKILHKNGLIYTGEIKNFLPHGYGFLSYNNNTVFEGYFVQGKKNGNGFLTINQNSMSNGVFCIEGKWSNDQPVLRKKFHILFPNKDKYIGKIYIFSHAWEKVNSKCQNLWNDQYTICEKINQQLFEMKRLIETKIGLINHCGKKPPPVPILEDVEKGFANISNENNTDPTMHQRNVLFTYCEKNNSEGQNLDTQSVGSAKLKCSVRNTISTSVENVDNKVKYFSQDEDPNLDLTEHGKKKMLNEKLENALKAKERKILRTYFEILDKYWIYNIEKKLGKNKDVVEYLMEKNILLIPHREGLSIICDKNKTKENYDGNFCLGLKHGYGISVYDNINRYEGYWYRGMKHGHGILYEGDNIYYGHFNYDKLIQKEEILPEQVSKFKPKKEDTSNMKKGRGHFLINQSFFDYRSFLSSTVCHYL</sequence>
<keyword evidence="1" id="KW-0677">Repeat</keyword>
<organism evidence="4 5">
    <name type="scientific">Plasmodium gonderi</name>
    <dbReference type="NCBI Taxonomy" id="77519"/>
    <lineage>
        <taxon>Eukaryota</taxon>
        <taxon>Sar</taxon>
        <taxon>Alveolata</taxon>
        <taxon>Apicomplexa</taxon>
        <taxon>Aconoidasida</taxon>
        <taxon>Haemosporida</taxon>
        <taxon>Plasmodiidae</taxon>
        <taxon>Plasmodium</taxon>
        <taxon>Plasmodium (Plasmodium)</taxon>
    </lineage>
</organism>
<gene>
    <name evidence="4" type="ORF">PGO_102020</name>
</gene>